<feature type="region of interest" description="Disordered" evidence="2">
    <location>
        <begin position="99"/>
        <end position="131"/>
    </location>
</feature>
<dbReference type="InterPro" id="IPR052779">
    <property type="entry name" value="WDR62"/>
</dbReference>
<feature type="region of interest" description="Disordered" evidence="2">
    <location>
        <begin position="812"/>
        <end position="920"/>
    </location>
</feature>
<feature type="region of interest" description="Disordered" evidence="2">
    <location>
        <begin position="371"/>
        <end position="390"/>
    </location>
</feature>
<dbReference type="SMART" id="SM00320">
    <property type="entry name" value="WD40"/>
    <property type="match status" value="7"/>
</dbReference>
<evidence type="ECO:0000313" key="3">
    <source>
        <dbReference type="EMBL" id="KAF2090423.1"/>
    </source>
</evidence>
<dbReference type="InterPro" id="IPR001680">
    <property type="entry name" value="WD40_rpt"/>
</dbReference>
<feature type="region of interest" description="Disordered" evidence="2">
    <location>
        <begin position="1"/>
        <end position="36"/>
    </location>
</feature>
<keyword evidence="1" id="KW-0853">WD repeat</keyword>
<feature type="compositionally biased region" description="Polar residues" evidence="2">
    <location>
        <begin position="911"/>
        <end position="920"/>
    </location>
</feature>
<dbReference type="Proteomes" id="UP000799776">
    <property type="component" value="Unassembled WGS sequence"/>
</dbReference>
<comment type="caution">
    <text evidence="3">The sequence shown here is derived from an EMBL/GenBank/DDBJ whole genome shotgun (WGS) entry which is preliminary data.</text>
</comment>
<reference evidence="3" key="1">
    <citation type="journal article" date="2020" name="Stud. Mycol.">
        <title>101 Dothideomycetes genomes: a test case for predicting lifestyles and emergence of pathogens.</title>
        <authorList>
            <person name="Haridas S."/>
            <person name="Albert R."/>
            <person name="Binder M."/>
            <person name="Bloem J."/>
            <person name="Labutti K."/>
            <person name="Salamov A."/>
            <person name="Andreopoulos B."/>
            <person name="Baker S."/>
            <person name="Barry K."/>
            <person name="Bills G."/>
            <person name="Bluhm B."/>
            <person name="Cannon C."/>
            <person name="Castanera R."/>
            <person name="Culley D."/>
            <person name="Daum C."/>
            <person name="Ezra D."/>
            <person name="Gonzalez J."/>
            <person name="Henrissat B."/>
            <person name="Kuo A."/>
            <person name="Liang C."/>
            <person name="Lipzen A."/>
            <person name="Lutzoni F."/>
            <person name="Magnuson J."/>
            <person name="Mondo S."/>
            <person name="Nolan M."/>
            <person name="Ohm R."/>
            <person name="Pangilinan J."/>
            <person name="Park H.-J."/>
            <person name="Ramirez L."/>
            <person name="Alfaro M."/>
            <person name="Sun H."/>
            <person name="Tritt A."/>
            <person name="Yoshinaga Y."/>
            <person name="Zwiers L.-H."/>
            <person name="Turgeon B."/>
            <person name="Goodwin S."/>
            <person name="Spatafora J."/>
            <person name="Crous P."/>
            <person name="Grigoriev I."/>
        </authorList>
    </citation>
    <scope>NUCLEOTIDE SEQUENCE</scope>
    <source>
        <strain evidence="3">CBS 121410</strain>
    </source>
</reference>
<dbReference type="SUPFAM" id="SSF50978">
    <property type="entry name" value="WD40 repeat-like"/>
    <property type="match status" value="2"/>
</dbReference>
<feature type="repeat" description="WD" evidence="1">
    <location>
        <begin position="582"/>
        <end position="623"/>
    </location>
</feature>
<dbReference type="InterPro" id="IPR015943">
    <property type="entry name" value="WD40/YVTN_repeat-like_dom_sf"/>
</dbReference>
<feature type="compositionally biased region" description="Polar residues" evidence="2">
    <location>
        <begin position="20"/>
        <end position="32"/>
    </location>
</feature>
<dbReference type="EMBL" id="ML978713">
    <property type="protein sequence ID" value="KAF2090423.1"/>
    <property type="molecule type" value="Genomic_DNA"/>
</dbReference>
<accession>A0A9P4HYU9</accession>
<gene>
    <name evidence="3" type="ORF">K490DRAFT_54802</name>
</gene>
<evidence type="ECO:0000256" key="2">
    <source>
        <dbReference type="SAM" id="MobiDB-lite"/>
    </source>
</evidence>
<dbReference type="InterPro" id="IPR036322">
    <property type="entry name" value="WD40_repeat_dom_sf"/>
</dbReference>
<organism evidence="3 4">
    <name type="scientific">Saccharata proteae CBS 121410</name>
    <dbReference type="NCBI Taxonomy" id="1314787"/>
    <lineage>
        <taxon>Eukaryota</taxon>
        <taxon>Fungi</taxon>
        <taxon>Dikarya</taxon>
        <taxon>Ascomycota</taxon>
        <taxon>Pezizomycotina</taxon>
        <taxon>Dothideomycetes</taxon>
        <taxon>Dothideomycetes incertae sedis</taxon>
        <taxon>Botryosphaeriales</taxon>
        <taxon>Saccharataceae</taxon>
        <taxon>Saccharata</taxon>
    </lineage>
</organism>
<dbReference type="Pfam" id="PF00400">
    <property type="entry name" value="WD40"/>
    <property type="match status" value="4"/>
</dbReference>
<name>A0A9P4HYU9_9PEZI</name>
<evidence type="ECO:0000313" key="4">
    <source>
        <dbReference type="Proteomes" id="UP000799776"/>
    </source>
</evidence>
<dbReference type="OrthoDB" id="6252103at2759"/>
<feature type="region of interest" description="Disordered" evidence="2">
    <location>
        <begin position="1004"/>
        <end position="1048"/>
    </location>
</feature>
<proteinExistence type="predicted"/>
<dbReference type="PROSITE" id="PS50082">
    <property type="entry name" value="WD_REPEATS_2"/>
    <property type="match status" value="1"/>
</dbReference>
<dbReference type="AlphaFoldDB" id="A0A9P4HYU9"/>
<evidence type="ECO:0000256" key="1">
    <source>
        <dbReference type="PROSITE-ProRule" id="PRU00221"/>
    </source>
</evidence>
<dbReference type="Gene3D" id="2.130.10.10">
    <property type="entry name" value="YVTN repeat-like/Quinoprotein amine dehydrogenase"/>
    <property type="match status" value="3"/>
</dbReference>
<dbReference type="PANTHER" id="PTHR45589">
    <property type="entry name" value="WD REPEAT DOMAIN 62, ISOFORM G"/>
    <property type="match status" value="1"/>
</dbReference>
<keyword evidence="4" id="KW-1185">Reference proteome</keyword>
<feature type="compositionally biased region" description="Basic and acidic residues" evidence="2">
    <location>
        <begin position="1029"/>
        <end position="1041"/>
    </location>
</feature>
<sequence length="1048" mass="112640">MSLTPSHHGPAGLRLMPSNPAFSKNSLKSPNRPNRPDIALSLRQVIGSTANSANAFDSLPSQKTFAFTAGAAAVVATITEDQQVTQRFLRARPTAASINPAASSLRDSNSTASPYASPAANHTDSPSNRSWSAKDRIKAATCVSFSADGKYLAIGETGYRPRVLIFSTAPNAPSDTPLTSISDHTFGVQCVAFSPDSQYLASLGAPNDGFLYIWSINPRTGSAQLHASNKCTNHVNKIAWLGNSLIAVGTRHCKVWRVDDANANHSKTRPSDVASPFNNRTLPGRNCLLGSLLEANFTSVVPVTPTKAIISSDRGHICLLDDSDKSQKFYMVAHAKFPVTSMAADSNGLLHISGFNGDMTSMSIAELIAAKSPPASPTGSNSSHRSDSPSGGLVYGDATYMIAMGTICDLLVTLDSRHAIRLMKLGGSTGDSCSRTLLQQLPAHGEAVMGVRPVSSPNMFNASFYTWSAGGTVLFWSQDGANKGRLQVPVDQLADGSDEPNELRVARVSSNAAFLVSGDRYGVLRVLDCQTTSVIYEFRAHSSEVTDLAIHEGKQTFIASSGRDRTVQVFQKTDSWSLLQTLDEHVGAVTGLLFTSDGQRLVSASSDRTIVVRDYASRDEDGKTVMAYLILRTITLKATASSLILDADRDDTVLVSTIDRHVHRYDLASGQAIKSFKTSDFDGGDAVAMTSIAHIITSKGACLVGGVASTDKSIRLYEDTGCLIARDWGHTEGVTDIAVVTGTDDKADPDQKCLVTVALDGTIFIWNLDSKPAQNYDISKSLDLMGVSTPNTNLLVNKPPLRRVLSQGELARFQKEKPADDDDATPTRNRSPTLRKKVSKATLTHTPKLEPSPMTGHGGHREHALRSQSSRRSLRNRSSSPSSPKSHHLASSRRPSIADSRAKPRAAGHVRQSSLGSSTEQLCRSLRAYRKKLSTTSESVSTEASRELERELGLTARALADRAKRAQPVDESVMVRLLDQYSERLVEMMDEKIGAAVARQVRQNSDCGRGFETSGLEDRPYTSGSSRPSSKDDAVAGREDLDTASEGL</sequence>
<feature type="compositionally biased region" description="Low complexity" evidence="2">
    <location>
        <begin position="866"/>
        <end position="884"/>
    </location>
</feature>
<dbReference type="PANTHER" id="PTHR45589:SF1">
    <property type="entry name" value="WD REPEAT DOMAIN 62, ISOFORM G"/>
    <property type="match status" value="1"/>
</dbReference>
<protein>
    <submittedName>
        <fullName evidence="3">WD40 repeat-like protein</fullName>
    </submittedName>
</protein>